<gene>
    <name evidence="1" type="ORF">HBA54_20700</name>
</gene>
<sequence>MTRSRTRQAAASHPNPLAFPVKVSTAEVERAVARGRRLQHEALRAAFARAFAFLKASPRQRGSGFYRKHQTH</sequence>
<protein>
    <submittedName>
        <fullName evidence="1">Uncharacterized protein</fullName>
    </submittedName>
</protein>
<keyword evidence="2" id="KW-1185">Reference proteome</keyword>
<accession>A0A967K9G1</accession>
<dbReference type="Proteomes" id="UP000761264">
    <property type="component" value="Unassembled WGS sequence"/>
</dbReference>
<evidence type="ECO:0000313" key="2">
    <source>
        <dbReference type="Proteomes" id="UP000761264"/>
    </source>
</evidence>
<reference evidence="1" key="1">
    <citation type="submission" date="2020-03" db="EMBL/GenBank/DDBJ databases">
        <title>Genome of Pelagibius litoralis DSM 21314T.</title>
        <authorList>
            <person name="Wang G."/>
        </authorList>
    </citation>
    <scope>NUCLEOTIDE SEQUENCE</scope>
    <source>
        <strain evidence="1">DSM 21314</strain>
    </source>
</reference>
<dbReference type="AlphaFoldDB" id="A0A967K9G1"/>
<comment type="caution">
    <text evidence="1">The sequence shown here is derived from an EMBL/GenBank/DDBJ whole genome shotgun (WGS) entry which is preliminary data.</text>
</comment>
<dbReference type="EMBL" id="JAAQPH010000018">
    <property type="protein sequence ID" value="NIA71023.1"/>
    <property type="molecule type" value="Genomic_DNA"/>
</dbReference>
<name>A0A967K9G1_9PROT</name>
<organism evidence="1 2">
    <name type="scientific">Pelagibius litoralis</name>
    <dbReference type="NCBI Taxonomy" id="374515"/>
    <lineage>
        <taxon>Bacteria</taxon>
        <taxon>Pseudomonadati</taxon>
        <taxon>Pseudomonadota</taxon>
        <taxon>Alphaproteobacteria</taxon>
        <taxon>Rhodospirillales</taxon>
        <taxon>Rhodovibrionaceae</taxon>
        <taxon>Pelagibius</taxon>
    </lineage>
</organism>
<proteinExistence type="predicted"/>
<evidence type="ECO:0000313" key="1">
    <source>
        <dbReference type="EMBL" id="NIA71023.1"/>
    </source>
</evidence>
<dbReference type="RefSeq" id="WP_167228229.1">
    <property type="nucleotide sequence ID" value="NZ_JAAQPH010000018.1"/>
</dbReference>